<dbReference type="EMBL" id="QOIN01000021">
    <property type="protein sequence ID" value="RCG29187.1"/>
    <property type="molecule type" value="Genomic_DNA"/>
</dbReference>
<dbReference type="Pfam" id="PF19691">
    <property type="entry name" value="DUF6192"/>
    <property type="match status" value="1"/>
</dbReference>
<organism evidence="2 3">
    <name type="scientific">Streptomyces diacarni</name>
    <dbReference type="NCBI Taxonomy" id="2800381"/>
    <lineage>
        <taxon>Bacteria</taxon>
        <taxon>Bacillati</taxon>
        <taxon>Actinomycetota</taxon>
        <taxon>Actinomycetes</taxon>
        <taxon>Kitasatosporales</taxon>
        <taxon>Streptomycetaceae</taxon>
        <taxon>Streptomyces</taxon>
    </lineage>
</organism>
<evidence type="ECO:0000313" key="2">
    <source>
        <dbReference type="EMBL" id="RCG29187.1"/>
    </source>
</evidence>
<sequence length="67" mass="7797">MPRPTGRHLRAMSNGTARHQVNHSQAERSRQAREHSRPWLTHRSRSRSAAERMALRRSPRGQMPCTN</sequence>
<evidence type="ECO:0000256" key="1">
    <source>
        <dbReference type="SAM" id="MobiDB-lite"/>
    </source>
</evidence>
<dbReference type="AlphaFoldDB" id="A0A367FHJ6"/>
<evidence type="ECO:0000313" key="3">
    <source>
        <dbReference type="Proteomes" id="UP000252914"/>
    </source>
</evidence>
<comment type="caution">
    <text evidence="2">The sequence shown here is derived from an EMBL/GenBank/DDBJ whole genome shotgun (WGS) entry which is preliminary data.</text>
</comment>
<feature type="compositionally biased region" description="Basic and acidic residues" evidence="1">
    <location>
        <begin position="25"/>
        <end position="37"/>
    </location>
</feature>
<reference evidence="2 3" key="1">
    <citation type="submission" date="2018-06" db="EMBL/GenBank/DDBJ databases">
        <title>Streptomyces reniochalinae sp. nov. and Streptomyces diacarnus sp. nov. from marine sponges.</title>
        <authorList>
            <person name="Li L."/>
        </authorList>
    </citation>
    <scope>NUCLEOTIDE SEQUENCE [LARGE SCALE GENOMIC DNA]</scope>
    <source>
        <strain evidence="2 3">LHW51701</strain>
    </source>
</reference>
<protein>
    <submittedName>
        <fullName evidence="2">Uncharacterized protein</fullName>
    </submittedName>
</protein>
<name>A0A367FHJ6_9ACTN</name>
<dbReference type="InterPro" id="IPR045683">
    <property type="entry name" value="DUF6192"/>
</dbReference>
<feature type="region of interest" description="Disordered" evidence="1">
    <location>
        <begin position="1"/>
        <end position="67"/>
    </location>
</feature>
<accession>A0A367FHJ6</accession>
<feature type="compositionally biased region" description="Polar residues" evidence="1">
    <location>
        <begin position="13"/>
        <end position="24"/>
    </location>
</feature>
<proteinExistence type="predicted"/>
<gene>
    <name evidence="2" type="ORF">DTL70_01055</name>
</gene>
<dbReference type="Proteomes" id="UP000252914">
    <property type="component" value="Unassembled WGS sequence"/>
</dbReference>
<keyword evidence="3" id="KW-1185">Reference proteome</keyword>
<feature type="compositionally biased region" description="Basic residues" evidence="1">
    <location>
        <begin position="1"/>
        <end position="10"/>
    </location>
</feature>